<dbReference type="OMA" id="AIRFRRW"/>
<feature type="transmembrane region" description="Helical" evidence="5">
    <location>
        <begin position="73"/>
        <end position="95"/>
    </location>
</feature>
<proteinExistence type="predicted"/>
<dbReference type="GO" id="GO:0000324">
    <property type="term" value="C:fungal-type vacuole"/>
    <property type="evidence" value="ECO:0007669"/>
    <property type="project" value="TreeGrafter"/>
</dbReference>
<keyword evidence="2 5" id="KW-0812">Transmembrane</keyword>
<feature type="transmembrane region" description="Helical" evidence="5">
    <location>
        <begin position="107"/>
        <end position="128"/>
    </location>
</feature>
<evidence type="ECO:0000256" key="5">
    <source>
        <dbReference type="SAM" id="Phobius"/>
    </source>
</evidence>
<dbReference type="Pfam" id="PF04479">
    <property type="entry name" value="RTA1"/>
    <property type="match status" value="1"/>
</dbReference>
<name>A0A0D2PY52_HYPSF</name>
<dbReference type="InterPro" id="IPR007568">
    <property type="entry name" value="RTA1"/>
</dbReference>
<dbReference type="OrthoDB" id="3358017at2759"/>
<dbReference type="Proteomes" id="UP000054270">
    <property type="component" value="Unassembled WGS sequence"/>
</dbReference>
<gene>
    <name evidence="6" type="ORF">HYPSUDRAFT_136304</name>
</gene>
<comment type="subcellular location">
    <subcellularLocation>
        <location evidence="1">Membrane</location>
        <topology evidence="1">Multi-pass membrane protein</topology>
    </subcellularLocation>
</comment>
<dbReference type="STRING" id="945553.A0A0D2PY52"/>
<evidence type="ECO:0000256" key="1">
    <source>
        <dbReference type="ARBA" id="ARBA00004141"/>
    </source>
</evidence>
<evidence type="ECO:0000256" key="2">
    <source>
        <dbReference type="ARBA" id="ARBA00022692"/>
    </source>
</evidence>
<dbReference type="PANTHER" id="PTHR31465:SF9">
    <property type="entry name" value="SPHINGOID LONG-CHAIN BASE TRANSPORTER RSB1"/>
    <property type="match status" value="1"/>
</dbReference>
<keyword evidence="4 5" id="KW-0472">Membrane</keyword>
<dbReference type="GO" id="GO:0005886">
    <property type="term" value="C:plasma membrane"/>
    <property type="evidence" value="ECO:0007669"/>
    <property type="project" value="TreeGrafter"/>
</dbReference>
<dbReference type="EMBL" id="KN817537">
    <property type="protein sequence ID" value="KJA24345.1"/>
    <property type="molecule type" value="Genomic_DNA"/>
</dbReference>
<reference evidence="7" key="1">
    <citation type="submission" date="2014-04" db="EMBL/GenBank/DDBJ databases">
        <title>Evolutionary Origins and Diversification of the Mycorrhizal Mutualists.</title>
        <authorList>
            <consortium name="DOE Joint Genome Institute"/>
            <consortium name="Mycorrhizal Genomics Consortium"/>
            <person name="Kohler A."/>
            <person name="Kuo A."/>
            <person name="Nagy L.G."/>
            <person name="Floudas D."/>
            <person name="Copeland A."/>
            <person name="Barry K.W."/>
            <person name="Cichocki N."/>
            <person name="Veneault-Fourrey C."/>
            <person name="LaButti K."/>
            <person name="Lindquist E.A."/>
            <person name="Lipzen A."/>
            <person name="Lundell T."/>
            <person name="Morin E."/>
            <person name="Murat C."/>
            <person name="Riley R."/>
            <person name="Ohm R."/>
            <person name="Sun H."/>
            <person name="Tunlid A."/>
            <person name="Henrissat B."/>
            <person name="Grigoriev I.V."/>
            <person name="Hibbett D.S."/>
            <person name="Martin F."/>
        </authorList>
    </citation>
    <scope>NUCLEOTIDE SEQUENCE [LARGE SCALE GENOMIC DNA]</scope>
    <source>
        <strain evidence="7">FD-334 SS-4</strain>
    </source>
</reference>
<evidence type="ECO:0000256" key="3">
    <source>
        <dbReference type="ARBA" id="ARBA00022989"/>
    </source>
</evidence>
<accession>A0A0D2PY52</accession>
<evidence type="ECO:0000313" key="7">
    <source>
        <dbReference type="Proteomes" id="UP000054270"/>
    </source>
</evidence>
<keyword evidence="3 5" id="KW-1133">Transmembrane helix</keyword>
<protein>
    <recommendedName>
        <fullName evidence="8">RTA1 like protein</fullName>
    </recommendedName>
</protein>
<keyword evidence="7" id="KW-1185">Reference proteome</keyword>
<organism evidence="6 7">
    <name type="scientific">Hypholoma sublateritium (strain FD-334 SS-4)</name>
    <dbReference type="NCBI Taxonomy" id="945553"/>
    <lineage>
        <taxon>Eukaryota</taxon>
        <taxon>Fungi</taxon>
        <taxon>Dikarya</taxon>
        <taxon>Basidiomycota</taxon>
        <taxon>Agaricomycotina</taxon>
        <taxon>Agaricomycetes</taxon>
        <taxon>Agaricomycetidae</taxon>
        <taxon>Agaricales</taxon>
        <taxon>Agaricineae</taxon>
        <taxon>Strophariaceae</taxon>
        <taxon>Hypholoma</taxon>
    </lineage>
</organism>
<evidence type="ECO:0008006" key="8">
    <source>
        <dbReference type="Google" id="ProtNLM"/>
    </source>
</evidence>
<feature type="transmembrane region" description="Helical" evidence="5">
    <location>
        <begin position="35"/>
        <end position="53"/>
    </location>
</feature>
<dbReference type="PANTHER" id="PTHR31465">
    <property type="entry name" value="PROTEIN RTA1-RELATED"/>
    <property type="match status" value="1"/>
</dbReference>
<feature type="transmembrane region" description="Helical" evidence="5">
    <location>
        <begin position="6"/>
        <end position="28"/>
    </location>
</feature>
<feature type="transmembrane region" description="Helical" evidence="5">
    <location>
        <begin position="148"/>
        <end position="172"/>
    </location>
</feature>
<evidence type="ECO:0000256" key="4">
    <source>
        <dbReference type="ARBA" id="ARBA00023136"/>
    </source>
</evidence>
<evidence type="ECO:0000313" key="6">
    <source>
        <dbReference type="EMBL" id="KJA24345.1"/>
    </source>
</evidence>
<sequence>MPYHYIPTEWVAILFIVLYSITTILHIGQATFYRMWWLLPTVCLCGLLEIIGWSARLWSSFSPFFSTPFEIQITATILGPTPFLAANFVIFGALIRRLGTQYSRLSPRMYTILFCTCDVISLIVQAIGGGKAAVASGNGLNPALGGHIMLGGISFQLLTITLYAMCATEFYVRYAADWPLRKGPTDVEPTNTTPGGEVLTKRTTLMTAGLIFSTTLLFIRQVLRKYSNLSDGWAGRIIKTQRLFNWLDGGMITLAMYSANAAHPGRLLGRRMGLDRIAPTAASSDTGSEKERLPA</sequence>
<dbReference type="AlphaFoldDB" id="A0A0D2PY52"/>